<keyword evidence="3" id="KW-1185">Reference proteome</keyword>
<accession>M2SR52</accession>
<dbReference type="Proteomes" id="UP000016936">
    <property type="component" value="Unassembled WGS sequence"/>
</dbReference>
<reference evidence="2 3" key="1">
    <citation type="journal article" date="2012" name="PLoS Pathog.">
        <title>Diverse lifestyles and strategies of plant pathogenesis encoded in the genomes of eighteen Dothideomycetes fungi.</title>
        <authorList>
            <person name="Ohm R.A."/>
            <person name="Feau N."/>
            <person name="Henrissat B."/>
            <person name="Schoch C.L."/>
            <person name="Horwitz B.A."/>
            <person name="Barry K.W."/>
            <person name="Condon B.J."/>
            <person name="Copeland A.C."/>
            <person name="Dhillon B."/>
            <person name="Glaser F."/>
            <person name="Hesse C.N."/>
            <person name="Kosti I."/>
            <person name="LaButti K."/>
            <person name="Lindquist E.A."/>
            <person name="Lucas S."/>
            <person name="Salamov A.A."/>
            <person name="Bradshaw R.E."/>
            <person name="Ciuffetti L."/>
            <person name="Hamelin R.C."/>
            <person name="Kema G.H.J."/>
            <person name="Lawrence C."/>
            <person name="Scott J.A."/>
            <person name="Spatafora J.W."/>
            <person name="Turgeon B.G."/>
            <person name="de Wit P.J.G.M."/>
            <person name="Zhong S."/>
            <person name="Goodwin S.B."/>
            <person name="Grigoriev I.V."/>
        </authorList>
    </citation>
    <scope>NUCLEOTIDE SEQUENCE [LARGE SCALE GENOMIC DNA]</scope>
    <source>
        <strain evidence="3">C5 / ATCC 48332 / race O</strain>
    </source>
</reference>
<dbReference type="EMBL" id="KB445581">
    <property type="protein sequence ID" value="EMD87785.1"/>
    <property type="molecule type" value="Genomic_DNA"/>
</dbReference>
<feature type="non-terminal residue" evidence="2">
    <location>
        <position position="129"/>
    </location>
</feature>
<protein>
    <submittedName>
        <fullName evidence="2">Uncharacterized protein</fullName>
    </submittedName>
</protein>
<dbReference type="OMA" id="PVMFREF"/>
<dbReference type="HOGENOM" id="CLU_1943072_0_0_1"/>
<organism evidence="2 3">
    <name type="scientific">Cochliobolus heterostrophus (strain C5 / ATCC 48332 / race O)</name>
    <name type="common">Southern corn leaf blight fungus</name>
    <name type="synonym">Bipolaris maydis</name>
    <dbReference type="NCBI Taxonomy" id="701091"/>
    <lineage>
        <taxon>Eukaryota</taxon>
        <taxon>Fungi</taxon>
        <taxon>Dikarya</taxon>
        <taxon>Ascomycota</taxon>
        <taxon>Pezizomycotina</taxon>
        <taxon>Dothideomycetes</taxon>
        <taxon>Pleosporomycetidae</taxon>
        <taxon>Pleosporales</taxon>
        <taxon>Pleosporineae</taxon>
        <taxon>Pleosporaceae</taxon>
        <taxon>Bipolaris</taxon>
    </lineage>
</organism>
<dbReference type="OrthoDB" id="3684066at2759"/>
<proteinExistence type="predicted"/>
<sequence length="129" mass="13802">MYSDYTMPDYGHIDTDANSSLLNTYSTSHSASKRTDSFATSPNFRPCIPKKSISPEMYAVTPTTSVSPNFAPSTPVSANNTPTATSPNFVSSMASPVMFREFPSLAAGNSTTNFPPSLASPHPSWAKKV</sequence>
<dbReference type="AlphaFoldDB" id="M2SR52"/>
<evidence type="ECO:0000313" key="2">
    <source>
        <dbReference type="EMBL" id="EMD87785.1"/>
    </source>
</evidence>
<evidence type="ECO:0000313" key="3">
    <source>
        <dbReference type="Proteomes" id="UP000016936"/>
    </source>
</evidence>
<feature type="region of interest" description="Disordered" evidence="1">
    <location>
        <begin position="110"/>
        <end position="129"/>
    </location>
</feature>
<reference evidence="3" key="2">
    <citation type="journal article" date="2013" name="PLoS Genet.">
        <title>Comparative genome structure, secondary metabolite, and effector coding capacity across Cochliobolus pathogens.</title>
        <authorList>
            <person name="Condon B.J."/>
            <person name="Leng Y."/>
            <person name="Wu D."/>
            <person name="Bushley K.E."/>
            <person name="Ohm R.A."/>
            <person name="Otillar R."/>
            <person name="Martin J."/>
            <person name="Schackwitz W."/>
            <person name="Grimwood J."/>
            <person name="MohdZainudin N."/>
            <person name="Xue C."/>
            <person name="Wang R."/>
            <person name="Manning V.A."/>
            <person name="Dhillon B."/>
            <person name="Tu Z.J."/>
            <person name="Steffenson B.J."/>
            <person name="Salamov A."/>
            <person name="Sun H."/>
            <person name="Lowry S."/>
            <person name="LaButti K."/>
            <person name="Han J."/>
            <person name="Copeland A."/>
            <person name="Lindquist E."/>
            <person name="Barry K."/>
            <person name="Schmutz J."/>
            <person name="Baker S.E."/>
            <person name="Ciuffetti L.M."/>
            <person name="Grigoriev I.V."/>
            <person name="Zhong S."/>
            <person name="Turgeon B.G."/>
        </authorList>
    </citation>
    <scope>NUCLEOTIDE SEQUENCE [LARGE SCALE GENOMIC DNA]</scope>
    <source>
        <strain evidence="3">C5 / ATCC 48332 / race O</strain>
    </source>
</reference>
<evidence type="ECO:0000256" key="1">
    <source>
        <dbReference type="SAM" id="MobiDB-lite"/>
    </source>
</evidence>
<feature type="region of interest" description="Disordered" evidence="1">
    <location>
        <begin position="22"/>
        <end position="41"/>
    </location>
</feature>
<name>M2SR52_COCH5</name>
<gene>
    <name evidence="2" type="ORF">COCHEDRAFT_1023151</name>
</gene>